<evidence type="ECO:0000313" key="1">
    <source>
        <dbReference type="EMBL" id="GBO85525.1"/>
    </source>
</evidence>
<organism evidence="1 2">
    <name type="scientific">Marinobacter salsuginis</name>
    <dbReference type="NCBI Taxonomy" id="418719"/>
    <lineage>
        <taxon>Bacteria</taxon>
        <taxon>Pseudomonadati</taxon>
        <taxon>Pseudomonadota</taxon>
        <taxon>Gammaproteobacteria</taxon>
        <taxon>Pseudomonadales</taxon>
        <taxon>Marinobacteraceae</taxon>
        <taxon>Marinobacter</taxon>
    </lineage>
</organism>
<reference evidence="1 2" key="1">
    <citation type="journal article" date="2019" name="J. Gen. Appl. Microbiol.">
        <title>Aerobic degradation of cis-dichloroethene by the marine bacterium Marinobacter salsuginis strain 5N-3.</title>
        <authorList>
            <person name="Inoue Y."/>
            <person name="Fukunaga Y."/>
            <person name="Katsumata H."/>
            <person name="Ohji S."/>
            <person name="Hosoyama A."/>
            <person name="Mori K."/>
            <person name="Ando K."/>
        </authorList>
    </citation>
    <scope>NUCLEOTIDE SEQUENCE [LARGE SCALE GENOMIC DNA]</scope>
    <source>
        <strain evidence="1 2">5N-3</strain>
    </source>
</reference>
<evidence type="ECO:0000313" key="2">
    <source>
        <dbReference type="Proteomes" id="UP000340077"/>
    </source>
</evidence>
<dbReference type="AlphaFoldDB" id="A0A5M3PRJ7"/>
<keyword evidence="2" id="KW-1185">Reference proteome</keyword>
<dbReference type="Proteomes" id="UP000340077">
    <property type="component" value="Unassembled WGS sequence"/>
</dbReference>
<proteinExistence type="predicted"/>
<dbReference type="RefSeq" id="WP_069185067.1">
    <property type="nucleotide sequence ID" value="NZ_BGZH01000003.1"/>
</dbReference>
<name>A0A5M3PRJ7_9GAMM</name>
<protein>
    <submittedName>
        <fullName evidence="1">Uncharacterized protein</fullName>
    </submittedName>
</protein>
<gene>
    <name evidence="1" type="ORF">MS5N3_29760</name>
</gene>
<dbReference type="EMBL" id="BGZH01000003">
    <property type="protein sequence ID" value="GBO85525.1"/>
    <property type="molecule type" value="Genomic_DNA"/>
</dbReference>
<comment type="caution">
    <text evidence="1">The sequence shown here is derived from an EMBL/GenBank/DDBJ whole genome shotgun (WGS) entry which is preliminary data.</text>
</comment>
<sequence>MSLHDLLSENGIRRALIVDDACDSVPTANDIDPSNDAWPIFNDDLEEEHRKKISDYYPSAAYRRFDELIADDEYVATIWKLRDELGAICETIFASYIGDQESDQKYIELAESKLKKLGLECDKSGRDFNDLAQTADLILIDLFFDKTQDDHSLRESKRKLRQALDSRRETPPLVILMSRSHRLELKREEFRDDVGLLDSAFRIIKKSDLENTDYLERQLKRLAENALDSQRLASFFFNLEKGMHEATSRTLGLLRRLRLSDIGQIQQLLLDVEGEPTGSYLVDIFDRVLQHEIERDSGIINSAVELNQFSAVSHPSPYVAGSPELQELVERLLTQNTERLKLPGALDSPVAFGDILKITEDAEIDSLKTALLVDLTTENVLLILTPACDLQRCGVPRVLLLVGTANPLSVKDWSYNDDTRTPAIRLNNELKWIKWNLKHIDTVSYEQLQRVIEAGDLVVAARLREAHALELQQQVLSGLGRVGTIAALPATFPVRVEIYYPNIDTVPTKLDVPALEEGAVCFVGRDQGGKSILRLIMTDHCCDSVIDAYATIRKEHVPGPTKPALHHLQTSEDLRRMLTEGIDLKDAKKDKWSFIQSYTQNRQIPQIGLIAWNFDGYSVALDRKEVPKAGIIVLIKDQIQQDTPGFDSAVRSGLIESHTDFE</sequence>
<accession>A0A5M3PRJ7</accession>